<accession>A0A6P0HH73</accession>
<evidence type="ECO:0000256" key="3">
    <source>
        <dbReference type="ARBA" id="ARBA00023239"/>
    </source>
</evidence>
<organism evidence="6 7">
    <name type="scientific">Nocardioides zeae</name>
    <dbReference type="NCBI Taxonomy" id="1457234"/>
    <lineage>
        <taxon>Bacteria</taxon>
        <taxon>Bacillati</taxon>
        <taxon>Actinomycetota</taxon>
        <taxon>Actinomycetes</taxon>
        <taxon>Propionibacteriales</taxon>
        <taxon>Nocardioidaceae</taxon>
        <taxon>Nocardioides</taxon>
    </lineage>
</organism>
<dbReference type="GO" id="GO:0016829">
    <property type="term" value="F:lyase activity"/>
    <property type="evidence" value="ECO:0007669"/>
    <property type="project" value="UniProtKB-KW"/>
</dbReference>
<dbReference type="EMBL" id="JAAGXA010000003">
    <property type="protein sequence ID" value="NEN77886.1"/>
    <property type="molecule type" value="Genomic_DNA"/>
</dbReference>
<dbReference type="InterPro" id="IPR014748">
    <property type="entry name" value="Enoyl-CoA_hydra_C"/>
</dbReference>
<evidence type="ECO:0000313" key="7">
    <source>
        <dbReference type="Proteomes" id="UP000468687"/>
    </source>
</evidence>
<dbReference type="AlphaFoldDB" id="A0A6P0HH73"/>
<evidence type="ECO:0000313" key="6">
    <source>
        <dbReference type="EMBL" id="NEN77886.1"/>
    </source>
</evidence>
<dbReference type="Gene3D" id="1.10.12.10">
    <property type="entry name" value="Lyase 2-enoyl-coa Hydratase, Chain A, domain 2"/>
    <property type="match status" value="1"/>
</dbReference>
<dbReference type="PANTHER" id="PTHR11941">
    <property type="entry name" value="ENOYL-COA HYDRATASE-RELATED"/>
    <property type="match status" value="1"/>
</dbReference>
<proteinExistence type="inferred from homology"/>
<dbReference type="SUPFAM" id="SSF52096">
    <property type="entry name" value="ClpP/crotonase"/>
    <property type="match status" value="1"/>
</dbReference>
<dbReference type="InterPro" id="IPR018376">
    <property type="entry name" value="Enoyl-CoA_hyd/isom_CS"/>
</dbReference>
<dbReference type="Pfam" id="PF00378">
    <property type="entry name" value="ECH_1"/>
    <property type="match status" value="1"/>
</dbReference>
<keyword evidence="7" id="KW-1185">Reference proteome</keyword>
<dbReference type="GO" id="GO:0006635">
    <property type="term" value="P:fatty acid beta-oxidation"/>
    <property type="evidence" value="ECO:0007669"/>
    <property type="project" value="TreeGrafter"/>
</dbReference>
<reference evidence="6 7" key="1">
    <citation type="journal article" date="2014" name="Int. J. Syst. Evol. Microbiol.">
        <title>Nocardioides zeae sp. nov., isolated from the stem of Zea mays.</title>
        <authorList>
            <person name="Glaeser S.P."/>
            <person name="McInroy J.A."/>
            <person name="Busse H.J."/>
            <person name="Kampfer P."/>
        </authorList>
    </citation>
    <scope>NUCLEOTIDE SEQUENCE [LARGE SCALE GENOMIC DNA]</scope>
    <source>
        <strain evidence="6 7">JCM 30728</strain>
    </source>
</reference>
<evidence type="ECO:0000256" key="4">
    <source>
        <dbReference type="RuleBase" id="RU003707"/>
    </source>
</evidence>
<dbReference type="PROSITE" id="PS00166">
    <property type="entry name" value="ENOYL_COA_HYDRATASE"/>
    <property type="match status" value="1"/>
</dbReference>
<dbReference type="PANTHER" id="PTHR11941:SF169">
    <property type="entry name" value="(7AS)-7A-METHYL-1,5-DIOXO-2,3,5,6,7,7A-HEXAHYDRO-1H-INDENE-CARBOXYL-COA HYDROLASE"/>
    <property type="match status" value="1"/>
</dbReference>
<sequence>MNAVDRAVTQQLGAALAAAEADPDVRAIVLTGTGRAFCAGADLKAIAAGERIDDPEHPERGFAGYVQHFVTTPTIAAVNGFALGGGTELVLASDLAVLDEAATLGLPEVRRGLMAAAGGVIRVQRQLPWKVAAELALTGEPMDAATALRWGLVNRVAPAGTVLEVALELAGRIAANAPVAVRETKQMLHRTATLDSAWEGPAWDLNADAMRRVLRSEDAREGPRAFAQKREPRWSGR</sequence>
<dbReference type="Proteomes" id="UP000468687">
    <property type="component" value="Unassembled WGS sequence"/>
</dbReference>
<feature type="region of interest" description="Disordered" evidence="5">
    <location>
        <begin position="218"/>
        <end position="237"/>
    </location>
</feature>
<dbReference type="CDD" id="cd06558">
    <property type="entry name" value="crotonase-like"/>
    <property type="match status" value="1"/>
</dbReference>
<dbReference type="Gene3D" id="3.90.226.10">
    <property type="entry name" value="2-enoyl-CoA Hydratase, Chain A, domain 1"/>
    <property type="match status" value="1"/>
</dbReference>
<comment type="similarity">
    <text evidence="1 4">Belongs to the enoyl-CoA hydratase/isomerase family.</text>
</comment>
<keyword evidence="3" id="KW-0456">Lyase</keyword>
<gene>
    <name evidence="6" type="ORF">G3T38_06315</name>
</gene>
<dbReference type="InterPro" id="IPR001753">
    <property type="entry name" value="Enoyl-CoA_hydra/iso"/>
</dbReference>
<evidence type="ECO:0000256" key="2">
    <source>
        <dbReference type="ARBA" id="ARBA00023098"/>
    </source>
</evidence>
<evidence type="ECO:0000256" key="5">
    <source>
        <dbReference type="SAM" id="MobiDB-lite"/>
    </source>
</evidence>
<name>A0A6P0HH73_9ACTN</name>
<evidence type="ECO:0000256" key="1">
    <source>
        <dbReference type="ARBA" id="ARBA00005254"/>
    </source>
</evidence>
<keyword evidence="2" id="KW-0443">Lipid metabolism</keyword>
<dbReference type="InterPro" id="IPR029045">
    <property type="entry name" value="ClpP/crotonase-like_dom_sf"/>
</dbReference>
<protein>
    <submittedName>
        <fullName evidence="6">Enoyl-CoA hydratase</fullName>
    </submittedName>
</protein>
<comment type="caution">
    <text evidence="6">The sequence shown here is derived from an EMBL/GenBank/DDBJ whole genome shotgun (WGS) entry which is preliminary data.</text>
</comment>